<evidence type="ECO:0000256" key="2">
    <source>
        <dbReference type="SAM" id="SignalP"/>
    </source>
</evidence>
<feature type="chain" id="PRO_5046133833" evidence="2">
    <location>
        <begin position="25"/>
        <end position="236"/>
    </location>
</feature>
<dbReference type="PANTHER" id="PTHR31157">
    <property type="entry name" value="SCP DOMAIN-CONTAINING PROTEIN"/>
    <property type="match status" value="1"/>
</dbReference>
<gene>
    <name evidence="4" type="ORF">P9989_20155</name>
</gene>
<evidence type="ECO:0000259" key="3">
    <source>
        <dbReference type="Pfam" id="PF00188"/>
    </source>
</evidence>
<dbReference type="PANTHER" id="PTHR31157:SF1">
    <property type="entry name" value="SCP DOMAIN-CONTAINING PROTEIN"/>
    <property type="match status" value="1"/>
</dbReference>
<dbReference type="SUPFAM" id="SSF55797">
    <property type="entry name" value="PR-1-like"/>
    <property type="match status" value="1"/>
</dbReference>
<reference evidence="4 5" key="1">
    <citation type="submission" date="2023-04" db="EMBL/GenBank/DDBJ databases">
        <title>Genome sequence of Halobacillus naozhouensis KACC 21980.</title>
        <authorList>
            <person name="Kim S."/>
            <person name="Heo J."/>
            <person name="Kwon S.-W."/>
        </authorList>
    </citation>
    <scope>NUCLEOTIDE SEQUENCE [LARGE SCALE GENOMIC DNA]</scope>
    <source>
        <strain evidence="4 5">KCTC 13234</strain>
    </source>
</reference>
<dbReference type="EMBL" id="CP121671">
    <property type="protein sequence ID" value="WFT74633.1"/>
    <property type="molecule type" value="Genomic_DNA"/>
</dbReference>
<dbReference type="InterPro" id="IPR014044">
    <property type="entry name" value="CAP_dom"/>
</dbReference>
<feature type="domain" description="SCP" evidence="3">
    <location>
        <begin position="117"/>
        <end position="232"/>
    </location>
</feature>
<proteinExistence type="predicted"/>
<dbReference type="Pfam" id="PF00188">
    <property type="entry name" value="CAP"/>
    <property type="match status" value="1"/>
</dbReference>
<dbReference type="Gene3D" id="3.40.33.10">
    <property type="entry name" value="CAP"/>
    <property type="match status" value="1"/>
</dbReference>
<dbReference type="NCBIfam" id="TIGR02909">
    <property type="entry name" value="spore_YkwD"/>
    <property type="match status" value="1"/>
</dbReference>
<dbReference type="CDD" id="cd05379">
    <property type="entry name" value="CAP_bacterial"/>
    <property type="match status" value="1"/>
</dbReference>
<feature type="signal peptide" evidence="2">
    <location>
        <begin position="1"/>
        <end position="24"/>
    </location>
</feature>
<feature type="region of interest" description="Disordered" evidence="1">
    <location>
        <begin position="76"/>
        <end position="99"/>
    </location>
</feature>
<sequence>MFKRLSIILVTVLAIVSFTAPSFASEQKTWTIEQVDSFEEWTNQLQRWLSEQNFEFSKERFEQNFKILFNPEQIPMNQQPQQTGKEQPAEQPASEPSQVPAEVIEQATSSYEEKVVQLVNEERAKEGLSPLKMHDRLSDLARMKSQDMADKGYFSHTSPTYGSPFDMMQQYNFSYSAAGENIAAGQRTPQEVVEGWMNSPGHRANIMNEHFTHIGVGYVEGGSYGTYWTQLFMNPR</sequence>
<evidence type="ECO:0000256" key="1">
    <source>
        <dbReference type="SAM" id="MobiDB-lite"/>
    </source>
</evidence>
<evidence type="ECO:0000313" key="4">
    <source>
        <dbReference type="EMBL" id="WFT74633.1"/>
    </source>
</evidence>
<protein>
    <submittedName>
        <fullName evidence="4">CAP domain-containing protein</fullName>
    </submittedName>
</protein>
<keyword evidence="5" id="KW-1185">Reference proteome</keyword>
<accession>A0ABY8IZM0</accession>
<dbReference type="RefSeq" id="WP_283076629.1">
    <property type="nucleotide sequence ID" value="NZ_CP121671.1"/>
</dbReference>
<dbReference type="InterPro" id="IPR014258">
    <property type="entry name" value="CAP_domain_YkwD-like"/>
</dbReference>
<feature type="compositionally biased region" description="Polar residues" evidence="1">
    <location>
        <begin position="76"/>
        <end position="85"/>
    </location>
</feature>
<name>A0ABY8IZM0_9BACI</name>
<organism evidence="4 5">
    <name type="scientific">Halobacillus naozhouensis</name>
    <dbReference type="NCBI Taxonomy" id="554880"/>
    <lineage>
        <taxon>Bacteria</taxon>
        <taxon>Bacillati</taxon>
        <taxon>Bacillota</taxon>
        <taxon>Bacilli</taxon>
        <taxon>Bacillales</taxon>
        <taxon>Bacillaceae</taxon>
        <taxon>Halobacillus</taxon>
    </lineage>
</organism>
<dbReference type="InterPro" id="IPR035940">
    <property type="entry name" value="CAP_sf"/>
</dbReference>
<dbReference type="Proteomes" id="UP001221597">
    <property type="component" value="Chromosome"/>
</dbReference>
<evidence type="ECO:0000313" key="5">
    <source>
        <dbReference type="Proteomes" id="UP001221597"/>
    </source>
</evidence>
<keyword evidence="2" id="KW-0732">Signal</keyword>